<dbReference type="EMBL" id="CP150845">
    <property type="protein sequence ID" value="WYZ19338.1"/>
    <property type="molecule type" value="Genomic_DNA"/>
</dbReference>
<evidence type="ECO:0008006" key="4">
    <source>
        <dbReference type="Google" id="ProtNLM"/>
    </source>
</evidence>
<sequence length="42" mass="4579">MLENFLKFAVTEKLTKAQQKTITGGDTPAQEDADRKGKVAAK</sequence>
<evidence type="ECO:0000313" key="3">
    <source>
        <dbReference type="Proteomes" id="UP001623852"/>
    </source>
</evidence>
<evidence type="ECO:0000256" key="1">
    <source>
        <dbReference type="SAM" id="MobiDB-lite"/>
    </source>
</evidence>
<accession>A0ABZ2UD20</accession>
<dbReference type="RefSeq" id="WP_406843999.1">
    <property type="nucleotide sequence ID" value="NZ_CP150845.1"/>
</dbReference>
<evidence type="ECO:0000313" key="2">
    <source>
        <dbReference type="EMBL" id="WYZ19338.1"/>
    </source>
</evidence>
<feature type="region of interest" description="Disordered" evidence="1">
    <location>
        <begin position="17"/>
        <end position="42"/>
    </location>
</feature>
<name>A0ABZ2UD20_9FLAO</name>
<dbReference type="Proteomes" id="UP001623852">
    <property type="component" value="Chromosome"/>
</dbReference>
<keyword evidence="3" id="KW-1185">Reference proteome</keyword>
<proteinExistence type="predicted"/>
<organism evidence="2 3">
    <name type="scientific">Flavobacterium soyae</name>
    <dbReference type="NCBI Taxonomy" id="2903098"/>
    <lineage>
        <taxon>Bacteria</taxon>
        <taxon>Pseudomonadati</taxon>
        <taxon>Bacteroidota</taxon>
        <taxon>Flavobacteriia</taxon>
        <taxon>Flavobacteriales</taxon>
        <taxon>Flavobacteriaceae</taxon>
        <taxon>Flavobacterium</taxon>
    </lineage>
</organism>
<reference evidence="2 3" key="1">
    <citation type="submission" date="2024-03" db="EMBL/GenBank/DDBJ databases">
        <title>Flavobacterium soyae.</title>
        <authorList>
            <person name="Zheng W."/>
        </authorList>
    </citation>
    <scope>NUCLEOTIDE SEQUENCE [LARGE SCALE GENOMIC DNA]</scope>
    <source>
        <strain evidence="2 3">55</strain>
    </source>
</reference>
<protein>
    <recommendedName>
        <fullName evidence="4">Bacteriocin-type signal sequence-containing protein</fullName>
    </recommendedName>
</protein>
<gene>
    <name evidence="2" type="ORF">AABD74_19480</name>
</gene>
<feature type="compositionally biased region" description="Basic and acidic residues" evidence="1">
    <location>
        <begin position="32"/>
        <end position="42"/>
    </location>
</feature>